<accession>A0A698XPY5</accession>
<dbReference type="EMBL" id="DF933809">
    <property type="protein sequence ID" value="GAM33953.1"/>
    <property type="molecule type" value="Genomic_DNA"/>
</dbReference>
<protein>
    <submittedName>
        <fullName evidence="3">Uncharacterized protein</fullName>
    </submittedName>
</protein>
<evidence type="ECO:0000256" key="2">
    <source>
        <dbReference type="ARBA" id="ARBA00022679"/>
    </source>
</evidence>
<reference evidence="4" key="1">
    <citation type="journal article" date="2015" name="Genome Announc.">
        <title>Draft genome sequence of Talaromyces cellulolyticus strain Y-94, a source of lignocellulosic biomass-degrading enzymes.</title>
        <authorList>
            <person name="Fujii T."/>
            <person name="Koike H."/>
            <person name="Sawayama S."/>
            <person name="Yano S."/>
            <person name="Inoue H."/>
        </authorList>
    </citation>
    <scope>NUCLEOTIDE SEQUENCE [LARGE SCALE GENOMIC DNA]</scope>
    <source>
        <strain evidence="4">Y-94</strain>
    </source>
</reference>
<dbReference type="AlphaFoldDB" id="A0A698XPY5"/>
<keyword evidence="4" id="KW-1185">Reference proteome</keyword>
<dbReference type="InterPro" id="IPR023213">
    <property type="entry name" value="CAT-like_dom_sf"/>
</dbReference>
<dbReference type="Gene3D" id="3.30.559.30">
    <property type="entry name" value="Nonribosomal peptide synthetase, condensation domain"/>
    <property type="match status" value="1"/>
</dbReference>
<organism evidence="3 4">
    <name type="scientific">Talaromyces pinophilus</name>
    <name type="common">Penicillium pinophilum</name>
    <dbReference type="NCBI Taxonomy" id="128442"/>
    <lineage>
        <taxon>Eukaryota</taxon>
        <taxon>Fungi</taxon>
        <taxon>Dikarya</taxon>
        <taxon>Ascomycota</taxon>
        <taxon>Pezizomycotina</taxon>
        <taxon>Eurotiomycetes</taxon>
        <taxon>Eurotiomycetidae</taxon>
        <taxon>Eurotiales</taxon>
        <taxon>Trichocomaceae</taxon>
        <taxon>Talaromyces</taxon>
        <taxon>Talaromyces sect. Talaromyces</taxon>
    </lineage>
</organism>
<dbReference type="Pfam" id="PF07428">
    <property type="entry name" value="Tri3"/>
    <property type="match status" value="1"/>
</dbReference>
<dbReference type="GO" id="GO:0043386">
    <property type="term" value="P:mycotoxin biosynthetic process"/>
    <property type="evidence" value="ECO:0007669"/>
    <property type="project" value="InterPro"/>
</dbReference>
<sequence length="463" mass="51668">MSWAEIESNRYQRPLGENERLIKFIGDRAHPAGREQWSVTSTATFKPCDNRPATEWAATTLRDAWKLLRFRHPSIASTPAAESDSLEYMIPSEEDLENWVQKSYVVVDGKGSEDVIAEIQPSQFTTLHFLPDTWEIVLHTSHWRTDGYGAFHLLNAFFDAVKAVIDNDGLPTISWGEEVARLVPSVESALGLPETATPEITASAIKYASTHTYVKDSVGVPYKGETTTRPGGTRSVRMQLSTETTQAIKQATIERPFDMYSAVHAALAKVNFQYAKSSTSTSARNEQEYASAIRLSLRPHLISPFTDNPSVAAGLYTGGYVFKVAASDDFCTIAEKYQREYDNGVTPEFIESRRQFAIMALGGLQKGLPPPNPPPSYIDMSFVTGVDDMVKSVLDTKHGPLEVLRVGLGVETLTPQPYLFFWEFRGQLDLSFVYNETYQDVEEVQKMLNSVAKVLEHELLSSE</sequence>
<dbReference type="PANTHER" id="PTHR42034:SF1">
    <property type="entry name" value="CONDENSATION DOMAIN-CONTAINING PROTEIN"/>
    <property type="match status" value="1"/>
</dbReference>
<dbReference type="InterPro" id="IPR009992">
    <property type="entry name" value="Tri3/Sat12/Sat16/Mac1"/>
</dbReference>
<name>A0A698XPY5_TALPI</name>
<gene>
    <name evidence="3" type="ORF">TCE0_013f01225</name>
</gene>
<dbReference type="Proteomes" id="UP000053095">
    <property type="component" value="Unassembled WGS sequence"/>
</dbReference>
<dbReference type="PANTHER" id="PTHR42034">
    <property type="entry name" value="CHROMOSOME 7, WHOLE GENOME SHOTGUN SEQUENCE-RELATED"/>
    <property type="match status" value="1"/>
</dbReference>
<dbReference type="Gene3D" id="3.30.559.10">
    <property type="entry name" value="Chloramphenicol acetyltransferase-like domain"/>
    <property type="match status" value="1"/>
</dbReference>
<dbReference type="GO" id="GO:0016407">
    <property type="term" value="F:acetyltransferase activity"/>
    <property type="evidence" value="ECO:0007669"/>
    <property type="project" value="InterPro"/>
</dbReference>
<comment type="similarity">
    <text evidence="1">Belongs to the trichothecene O-acetyltransferase family.</text>
</comment>
<evidence type="ECO:0000256" key="1">
    <source>
        <dbReference type="ARBA" id="ARBA00006439"/>
    </source>
</evidence>
<evidence type="ECO:0000313" key="3">
    <source>
        <dbReference type="EMBL" id="GAM33953.1"/>
    </source>
</evidence>
<proteinExistence type="inferred from homology"/>
<evidence type="ECO:0000313" key="4">
    <source>
        <dbReference type="Proteomes" id="UP000053095"/>
    </source>
</evidence>
<keyword evidence="2" id="KW-0808">Transferase</keyword>